<feature type="region of interest" description="Disordered" evidence="1">
    <location>
        <begin position="1"/>
        <end position="20"/>
    </location>
</feature>
<feature type="region of interest" description="Disordered" evidence="1">
    <location>
        <begin position="60"/>
        <end position="123"/>
    </location>
</feature>
<keyword evidence="3" id="KW-1185">Reference proteome</keyword>
<evidence type="ECO:0000313" key="2">
    <source>
        <dbReference type="EMBL" id="KAG2606266.1"/>
    </source>
</evidence>
<dbReference type="AlphaFoldDB" id="A0A8T0TCN5"/>
<name>A0A8T0TCN5_PANVG</name>
<accession>A0A8T0TCN5</accession>
<sequence>MLLVLFDTPPQNPIQYAPGQDTSEVISVSLVLPEEKDGLPHSAKEANPFMYVFFKEKKFNKENKQADNEKSKTGEKGEIDNQESKAGGKEEADKRETKVGKKEEVDNEGNKAGGKEEMKSGED</sequence>
<evidence type="ECO:0000256" key="1">
    <source>
        <dbReference type="SAM" id="MobiDB-lite"/>
    </source>
</evidence>
<comment type="caution">
    <text evidence="2">The sequence shown here is derived from an EMBL/GenBank/DDBJ whole genome shotgun (WGS) entry which is preliminary data.</text>
</comment>
<gene>
    <name evidence="2" type="ORF">PVAP13_4NG229522</name>
</gene>
<feature type="compositionally biased region" description="Basic and acidic residues" evidence="1">
    <location>
        <begin position="113"/>
        <end position="123"/>
    </location>
</feature>
<proteinExistence type="predicted"/>
<organism evidence="2 3">
    <name type="scientific">Panicum virgatum</name>
    <name type="common">Blackwell switchgrass</name>
    <dbReference type="NCBI Taxonomy" id="38727"/>
    <lineage>
        <taxon>Eukaryota</taxon>
        <taxon>Viridiplantae</taxon>
        <taxon>Streptophyta</taxon>
        <taxon>Embryophyta</taxon>
        <taxon>Tracheophyta</taxon>
        <taxon>Spermatophyta</taxon>
        <taxon>Magnoliopsida</taxon>
        <taxon>Liliopsida</taxon>
        <taxon>Poales</taxon>
        <taxon>Poaceae</taxon>
        <taxon>PACMAD clade</taxon>
        <taxon>Panicoideae</taxon>
        <taxon>Panicodae</taxon>
        <taxon>Paniceae</taxon>
        <taxon>Panicinae</taxon>
        <taxon>Panicum</taxon>
        <taxon>Panicum sect. Hiantes</taxon>
    </lineage>
</organism>
<dbReference type="EMBL" id="CM029044">
    <property type="protein sequence ID" value="KAG2606266.1"/>
    <property type="molecule type" value="Genomic_DNA"/>
</dbReference>
<feature type="compositionally biased region" description="Basic and acidic residues" evidence="1">
    <location>
        <begin position="60"/>
        <end position="104"/>
    </location>
</feature>
<reference evidence="2" key="1">
    <citation type="submission" date="2020-05" db="EMBL/GenBank/DDBJ databases">
        <title>WGS assembly of Panicum virgatum.</title>
        <authorList>
            <person name="Lovell J.T."/>
            <person name="Jenkins J."/>
            <person name="Shu S."/>
            <person name="Juenger T.E."/>
            <person name="Schmutz J."/>
        </authorList>
    </citation>
    <scope>NUCLEOTIDE SEQUENCE</scope>
    <source>
        <strain evidence="2">AP13</strain>
    </source>
</reference>
<protein>
    <submittedName>
        <fullName evidence="2">Uncharacterized protein</fullName>
    </submittedName>
</protein>
<evidence type="ECO:0000313" key="3">
    <source>
        <dbReference type="Proteomes" id="UP000823388"/>
    </source>
</evidence>
<dbReference type="Proteomes" id="UP000823388">
    <property type="component" value="Chromosome 4N"/>
</dbReference>